<keyword evidence="1" id="KW-0812">Transmembrane</keyword>
<feature type="transmembrane region" description="Helical" evidence="1">
    <location>
        <begin position="205"/>
        <end position="225"/>
    </location>
</feature>
<feature type="transmembrane region" description="Helical" evidence="1">
    <location>
        <begin position="271"/>
        <end position="292"/>
    </location>
</feature>
<evidence type="ECO:0000256" key="1">
    <source>
        <dbReference type="SAM" id="Phobius"/>
    </source>
</evidence>
<feature type="transmembrane region" description="Helical" evidence="1">
    <location>
        <begin position="165"/>
        <end position="185"/>
    </location>
</feature>
<dbReference type="Proteomes" id="UP000627984">
    <property type="component" value="Unassembled WGS sequence"/>
</dbReference>
<reference evidence="2" key="2">
    <citation type="submission" date="2022-09" db="EMBL/GenBank/DDBJ databases">
        <authorList>
            <person name="Sun Q."/>
            <person name="Ohkuma M."/>
        </authorList>
    </citation>
    <scope>NUCLEOTIDE SEQUENCE</scope>
    <source>
        <strain evidence="2">JCM 3093</strain>
    </source>
</reference>
<evidence type="ECO:0000313" key="2">
    <source>
        <dbReference type="EMBL" id="GGK72540.1"/>
    </source>
</evidence>
<organism evidence="2 3">
    <name type="scientific">Planomonospora parontospora</name>
    <dbReference type="NCBI Taxonomy" id="58119"/>
    <lineage>
        <taxon>Bacteria</taxon>
        <taxon>Bacillati</taxon>
        <taxon>Actinomycetota</taxon>
        <taxon>Actinomycetes</taxon>
        <taxon>Streptosporangiales</taxon>
        <taxon>Streptosporangiaceae</taxon>
        <taxon>Planomonospora</taxon>
    </lineage>
</organism>
<keyword evidence="1" id="KW-0472">Membrane</keyword>
<comment type="caution">
    <text evidence="2">The sequence shown here is derived from an EMBL/GenBank/DDBJ whole genome shotgun (WGS) entry which is preliminary data.</text>
</comment>
<evidence type="ECO:0000313" key="3">
    <source>
        <dbReference type="Proteomes" id="UP000627984"/>
    </source>
</evidence>
<feature type="transmembrane region" description="Helical" evidence="1">
    <location>
        <begin position="77"/>
        <end position="100"/>
    </location>
</feature>
<name>A0AA37BHN4_9ACTN</name>
<accession>A0AA37BHN4</accession>
<dbReference type="AlphaFoldDB" id="A0AA37BHN4"/>
<sequence length="299" mass="31617">MSTLTERYVHEVVRRIPGDQRAEVADELHATIADTVEARGTPQAERDVLAEMGDPIRLAARYADRPLTLIGPELYPAYLRLMAVLLAAVLPLTVAAAVALDVLDHDDAGSAIGTGIGTLFAVGAQLVTWPTVVFALVERSRRSAALAAPWTPDDLPPSGGPSGGGTAGACASAAWNALLVALIVWQHTARPYRTDGGERVEVLLWSGWMGPIVAGLAGMALLELVRVAAGGWSLRLATAYAAAGAVFALPLAWILYRHEFFDPAFLADVTVAPAFYTVTALGVLAVTAGDVFRRFRRAV</sequence>
<protein>
    <submittedName>
        <fullName evidence="2">Uncharacterized protein</fullName>
    </submittedName>
</protein>
<dbReference type="EMBL" id="BMQD01000010">
    <property type="protein sequence ID" value="GGK72540.1"/>
    <property type="molecule type" value="Genomic_DNA"/>
</dbReference>
<keyword evidence="1" id="KW-1133">Transmembrane helix</keyword>
<dbReference type="RefSeq" id="WP_239320072.1">
    <property type="nucleotide sequence ID" value="NZ_BMQD01000010.1"/>
</dbReference>
<feature type="transmembrane region" description="Helical" evidence="1">
    <location>
        <begin position="237"/>
        <end position="256"/>
    </location>
</feature>
<dbReference type="Pfam" id="PF22564">
    <property type="entry name" value="HAAS"/>
    <property type="match status" value="1"/>
</dbReference>
<proteinExistence type="predicted"/>
<feature type="transmembrane region" description="Helical" evidence="1">
    <location>
        <begin position="112"/>
        <end position="137"/>
    </location>
</feature>
<gene>
    <name evidence="2" type="ORF">GCM10010126_35050</name>
</gene>
<reference evidence="2" key="1">
    <citation type="journal article" date="2014" name="Int. J. Syst. Evol. Microbiol.">
        <title>Complete genome sequence of Corynebacterium casei LMG S-19264T (=DSM 44701T), isolated from a smear-ripened cheese.</title>
        <authorList>
            <consortium name="US DOE Joint Genome Institute (JGI-PGF)"/>
            <person name="Walter F."/>
            <person name="Albersmeier A."/>
            <person name="Kalinowski J."/>
            <person name="Ruckert C."/>
        </authorList>
    </citation>
    <scope>NUCLEOTIDE SEQUENCE</scope>
    <source>
        <strain evidence="2">JCM 3093</strain>
    </source>
</reference>